<dbReference type="PANTHER" id="PTHR43477">
    <property type="entry name" value="DIHYDROANTICAPSIN 7-DEHYDROGENASE"/>
    <property type="match status" value="1"/>
</dbReference>
<dbReference type="KEGG" id="clec:106673222"/>
<dbReference type="Pfam" id="PF13561">
    <property type="entry name" value="adh_short_C2"/>
    <property type="match status" value="1"/>
</dbReference>
<dbReference type="InterPro" id="IPR036291">
    <property type="entry name" value="NAD(P)-bd_dom_sf"/>
</dbReference>
<dbReference type="SUPFAM" id="SSF51735">
    <property type="entry name" value="NAD(P)-binding Rossmann-fold domains"/>
    <property type="match status" value="1"/>
</dbReference>
<evidence type="ECO:0000256" key="8">
    <source>
        <dbReference type="ARBA" id="ARBA00041727"/>
    </source>
</evidence>
<dbReference type="InterPro" id="IPR002347">
    <property type="entry name" value="SDR_fam"/>
</dbReference>
<organism evidence="14 15">
    <name type="scientific">Cimex lectularius</name>
    <name type="common">Bed bug</name>
    <name type="synonym">Acanthia lectularia</name>
    <dbReference type="NCBI Taxonomy" id="79782"/>
    <lineage>
        <taxon>Eukaryota</taxon>
        <taxon>Metazoa</taxon>
        <taxon>Ecdysozoa</taxon>
        <taxon>Arthropoda</taxon>
        <taxon>Hexapoda</taxon>
        <taxon>Insecta</taxon>
        <taxon>Pterygota</taxon>
        <taxon>Neoptera</taxon>
        <taxon>Paraneoptera</taxon>
        <taxon>Hemiptera</taxon>
        <taxon>Heteroptera</taxon>
        <taxon>Panheteroptera</taxon>
        <taxon>Cimicomorpha</taxon>
        <taxon>Cimicidae</taxon>
        <taxon>Cimex</taxon>
    </lineage>
</organism>
<evidence type="ECO:0000256" key="7">
    <source>
        <dbReference type="ARBA" id="ARBA00039194"/>
    </source>
</evidence>
<dbReference type="InterPro" id="IPR051122">
    <property type="entry name" value="SDR_DHRS6-like"/>
</dbReference>
<evidence type="ECO:0000256" key="6">
    <source>
        <dbReference type="ARBA" id="ARBA00038959"/>
    </source>
</evidence>
<evidence type="ECO:0000256" key="2">
    <source>
        <dbReference type="ARBA" id="ARBA00006484"/>
    </source>
</evidence>
<dbReference type="OrthoDB" id="47007at2759"/>
<name>A0A8I6TL03_CIMLE</name>
<comment type="catalytic activity">
    <reaction evidence="13">
        <text>(R)-3-hydroxybutanoate + NAD(+) = acetoacetate + NADH + H(+)</text>
        <dbReference type="Rhea" id="RHEA:20521"/>
        <dbReference type="ChEBI" id="CHEBI:10983"/>
        <dbReference type="ChEBI" id="CHEBI:13705"/>
        <dbReference type="ChEBI" id="CHEBI:15378"/>
        <dbReference type="ChEBI" id="CHEBI:57540"/>
        <dbReference type="ChEBI" id="CHEBI:57945"/>
        <dbReference type="EC" id="1.1.1.30"/>
    </reaction>
</comment>
<evidence type="ECO:0000256" key="4">
    <source>
        <dbReference type="ARBA" id="ARBA00034698"/>
    </source>
</evidence>
<accession>A0A8I6TL03</accession>
<evidence type="ECO:0000313" key="15">
    <source>
        <dbReference type="Proteomes" id="UP000494040"/>
    </source>
</evidence>
<evidence type="ECO:0000256" key="3">
    <source>
        <dbReference type="ARBA" id="ARBA00023002"/>
    </source>
</evidence>
<dbReference type="EnsemblMetazoa" id="XM_014405247.1">
    <property type="protein sequence ID" value="XP_014260733.1"/>
    <property type="gene ID" value="LOC106673222"/>
</dbReference>
<proteinExistence type="inferred from homology"/>
<evidence type="ECO:0000256" key="12">
    <source>
        <dbReference type="ARBA" id="ARBA00043199"/>
    </source>
</evidence>
<sequence length="246" mass="26947">MNDFFSGKVFLVTGASSGIGESVTLKLNALGAKVIAVGRNRERLEKVREKSQFPHHIFSEVKELAENIETMSSYVQALKDRYGKMQGLAWCAGISDIVPLRSLSYEGIKDTFAINYFSPLMMAKAFSDRRVNNNAGSSMVFVSSVAAQLCDRGHTEYAGSKAALCASIRCIAKELAPSRIRANCVLPSTIDTPLTTAMVEKYNTEHQQYPMGIGAVDDVSEMIIFLLSDKSAWITAQNYVVDCGSF</sequence>
<dbReference type="GO" id="GO:0016617">
    <property type="term" value="F:4-oxoproline reductase activity"/>
    <property type="evidence" value="ECO:0007669"/>
    <property type="project" value="UniProtKB-EC"/>
</dbReference>
<dbReference type="GeneID" id="106673222"/>
<evidence type="ECO:0000313" key="14">
    <source>
        <dbReference type="EnsemblMetazoa" id="XP_014260733.1"/>
    </source>
</evidence>
<dbReference type="PRINTS" id="PR00081">
    <property type="entry name" value="GDHRDH"/>
</dbReference>
<evidence type="ECO:0000256" key="11">
    <source>
        <dbReference type="ARBA" id="ARBA00043083"/>
    </source>
</evidence>
<evidence type="ECO:0000256" key="13">
    <source>
        <dbReference type="ARBA" id="ARBA00049550"/>
    </source>
</evidence>
<dbReference type="Gene3D" id="3.40.50.720">
    <property type="entry name" value="NAD(P)-binding Rossmann-like Domain"/>
    <property type="match status" value="1"/>
</dbReference>
<dbReference type="GO" id="GO:0003858">
    <property type="term" value="F:3-hydroxybutyrate dehydrogenase activity"/>
    <property type="evidence" value="ECO:0007669"/>
    <property type="project" value="UniProtKB-EC"/>
</dbReference>
<comment type="similarity">
    <text evidence="2">Belongs to the short-chain dehydrogenases/reductases (SDR) family.</text>
</comment>
<protein>
    <recommendedName>
        <fullName evidence="7">Dehydrogenase/reductase SDR family member 6</fullName>
        <ecNumber evidence="5">1.1.1.104</ecNumber>
        <ecNumber evidence="6">1.1.1.30</ecNumber>
    </recommendedName>
    <alternativeName>
        <fullName evidence="11">(R)-beta-hydroxybutyrate dehydrogenase</fullName>
    </alternativeName>
    <alternativeName>
        <fullName evidence="9">3-hydroxybutyrate dehydrogenase type 2</fullName>
    </alternativeName>
    <alternativeName>
        <fullName evidence="12">4-oxo-L-proline reductase</fullName>
    </alternativeName>
    <alternativeName>
        <fullName evidence="10">Oxidoreductase UCPA</fullName>
    </alternativeName>
    <alternativeName>
        <fullName evidence="8">Short chain dehydrogenase/reductase family 15C member 1</fullName>
    </alternativeName>
</protein>
<evidence type="ECO:0000256" key="10">
    <source>
        <dbReference type="ARBA" id="ARBA00042565"/>
    </source>
</evidence>
<dbReference type="EC" id="1.1.1.104" evidence="5"/>
<comment type="pathway">
    <text evidence="1">Siderophore biosynthesis.</text>
</comment>
<evidence type="ECO:0000256" key="5">
    <source>
        <dbReference type="ARBA" id="ARBA00038956"/>
    </source>
</evidence>
<dbReference type="EC" id="1.1.1.30" evidence="6"/>
<comment type="pathway">
    <text evidence="4">Amino-acid metabolism.</text>
</comment>
<evidence type="ECO:0000256" key="9">
    <source>
        <dbReference type="ARBA" id="ARBA00042309"/>
    </source>
</evidence>
<dbReference type="PANTHER" id="PTHR43477:SF1">
    <property type="entry name" value="DIHYDROANTICAPSIN 7-DEHYDROGENASE"/>
    <property type="match status" value="1"/>
</dbReference>
<dbReference type="AlphaFoldDB" id="A0A8I6TL03"/>
<dbReference type="RefSeq" id="XP_014260733.1">
    <property type="nucleotide sequence ID" value="XM_014405247.1"/>
</dbReference>
<keyword evidence="15" id="KW-1185">Reference proteome</keyword>
<keyword evidence="3" id="KW-0560">Oxidoreductase</keyword>
<dbReference type="CDD" id="cd05233">
    <property type="entry name" value="SDR_c"/>
    <property type="match status" value="1"/>
</dbReference>
<dbReference type="Proteomes" id="UP000494040">
    <property type="component" value="Unassembled WGS sequence"/>
</dbReference>
<evidence type="ECO:0000256" key="1">
    <source>
        <dbReference type="ARBA" id="ARBA00004924"/>
    </source>
</evidence>
<reference evidence="14" key="1">
    <citation type="submission" date="2022-01" db="UniProtKB">
        <authorList>
            <consortium name="EnsemblMetazoa"/>
        </authorList>
    </citation>
    <scope>IDENTIFICATION</scope>
</reference>